<dbReference type="PATRIC" id="fig|1238180.3.peg.2202"/>
<feature type="transmembrane region" description="Helical" evidence="1">
    <location>
        <begin position="126"/>
        <end position="148"/>
    </location>
</feature>
<feature type="transmembrane region" description="Helical" evidence="1">
    <location>
        <begin position="336"/>
        <end position="357"/>
    </location>
</feature>
<feature type="transmembrane region" description="Helical" evidence="1">
    <location>
        <begin position="35"/>
        <end position="53"/>
    </location>
</feature>
<comment type="caution">
    <text evidence="2">The sequence shown here is derived from an EMBL/GenBank/DDBJ whole genome shotgun (WGS) entry which is preliminary data.</text>
</comment>
<feature type="transmembrane region" description="Helical" evidence="1">
    <location>
        <begin position="627"/>
        <end position="647"/>
    </location>
</feature>
<sequence>MAWLAFAVAVIAIVTLVQIQREPYEAGWSPADGFVRLVLFGLLLSGFIVLTCLGKRGIVRAFTFGRVELPKPTANPRVIRFDIPEKEDGNRLMANLVAIGLFLIGLGFTVVGATTGLAMINGEAFSLLSTVTFLVAGLAVFPTIPAGVRWALDGGYTRPIEITFTPVGMSQPVDDGQKTVAWPSIAGFVFDRHRGGRRVDAHIAISDERGRQQLLPVFAKESAHGFLMTTAMDPAEAERAAAAIERFRPGLVEWRDQRVRRGGFGLEKRDGGVIVRWPERDRPDAPGSAPQEEQTVVARESRLAASVKGLAAWSVAAVFALTLLTVIRHADELVDGLRFLVVAGIVAVLAGVLTVAVTGRRAVLARFALRRHEILAPKPLAAETVGFGIPDNGKFFARILSSGLNGIGWIVFGGGLFVVAEHAEIDDGLPMVLGSVVFTIGLFLLGSLAFRHRETTKSLPVSVTDDGLEQPVGGDRTLVLSWDEIKEVVLDEHLAGGHFSAHVALVDVEAEVLLRHELRKESRFGHQLTPTMTAAEADRFAALVESRRPGLVRRPAREVTRGGLGVVGVARRVILRWKDGTTPRPAPQDGLSISKVADADKQRRAGVIALVAAVVLGFGVISDTGVAVRVVAALLGLLMFWMAVVSLRRDQSQVVRELALKSRWITVTTLTSRTWNWSMRWSDIEKVMLRRTSGTDTFHVVLRPSDRVDAYYPRERLAMPLGLKREDSGDILIAETELTSEDVKQIWPVLERNTEVAFDTPGAMK</sequence>
<name>M2Q7R5_9PSEU</name>
<organism evidence="2 4">
    <name type="scientific">Amycolatopsis azurea DSM 43854</name>
    <dbReference type="NCBI Taxonomy" id="1238180"/>
    <lineage>
        <taxon>Bacteria</taxon>
        <taxon>Bacillati</taxon>
        <taxon>Actinomycetota</taxon>
        <taxon>Actinomycetes</taxon>
        <taxon>Pseudonocardiales</taxon>
        <taxon>Pseudonocardiaceae</taxon>
        <taxon>Amycolatopsis</taxon>
    </lineage>
</organism>
<accession>M2Q7R5</accession>
<dbReference type="OrthoDB" id="9959385at2"/>
<dbReference type="Proteomes" id="UP000014137">
    <property type="component" value="Unassembled WGS sequence"/>
</dbReference>
<evidence type="ECO:0000313" key="4">
    <source>
        <dbReference type="Proteomes" id="UP000014137"/>
    </source>
</evidence>
<keyword evidence="1" id="KW-1133">Transmembrane helix</keyword>
<proteinExistence type="predicted"/>
<dbReference type="EMBL" id="MUXN01000013">
    <property type="protein sequence ID" value="OOC05393.1"/>
    <property type="molecule type" value="Genomic_DNA"/>
</dbReference>
<evidence type="ECO:0000313" key="3">
    <source>
        <dbReference type="EMBL" id="OOC05393.1"/>
    </source>
</evidence>
<reference evidence="2 4" key="1">
    <citation type="submission" date="2012-10" db="EMBL/GenBank/DDBJ databases">
        <title>Genome assembly of Amycolatopsis azurea DSM 43854.</title>
        <authorList>
            <person name="Khatri I."/>
            <person name="Kaur I."/>
            <person name="Subramanian S."/>
            <person name="Mayilraj S."/>
        </authorList>
    </citation>
    <scope>NUCLEOTIDE SEQUENCE [LARGE SCALE GENOMIC DNA]</scope>
    <source>
        <strain evidence="2 4">DSM 43854</strain>
    </source>
</reference>
<keyword evidence="5" id="KW-1185">Reference proteome</keyword>
<keyword evidence="1" id="KW-0812">Transmembrane</keyword>
<evidence type="ECO:0000313" key="2">
    <source>
        <dbReference type="EMBL" id="EMD28010.1"/>
    </source>
</evidence>
<reference evidence="3 5" key="2">
    <citation type="submission" date="2017-02" db="EMBL/GenBank/DDBJ databases">
        <title>Amycolatopsis azurea DSM 43854 draft genome.</title>
        <authorList>
            <person name="Mayilraj S."/>
        </authorList>
    </citation>
    <scope>NUCLEOTIDE SEQUENCE [LARGE SCALE GENOMIC DNA]</scope>
    <source>
        <strain evidence="3 5">DSM 43854</strain>
    </source>
</reference>
<protein>
    <submittedName>
        <fullName evidence="2">Uncharacterized protein</fullName>
    </submittedName>
</protein>
<dbReference type="AlphaFoldDB" id="M2Q7R5"/>
<evidence type="ECO:0000313" key="5">
    <source>
        <dbReference type="Proteomes" id="UP000188551"/>
    </source>
</evidence>
<evidence type="ECO:0000256" key="1">
    <source>
        <dbReference type="SAM" id="Phobius"/>
    </source>
</evidence>
<gene>
    <name evidence="3" type="ORF">B0293_18320</name>
    <name evidence="2" type="ORF">C791_1462</name>
</gene>
<dbReference type="RefSeq" id="WP_005154372.1">
    <property type="nucleotide sequence ID" value="NZ_ANMG01000019.1"/>
</dbReference>
<dbReference type="EMBL" id="ANMG01000019">
    <property type="protein sequence ID" value="EMD28010.1"/>
    <property type="molecule type" value="Genomic_DNA"/>
</dbReference>
<feature type="transmembrane region" description="Helical" evidence="1">
    <location>
        <begin position="431"/>
        <end position="450"/>
    </location>
</feature>
<dbReference type="Proteomes" id="UP000188551">
    <property type="component" value="Unassembled WGS sequence"/>
</dbReference>
<feature type="transmembrane region" description="Helical" evidence="1">
    <location>
        <begin position="605"/>
        <end position="621"/>
    </location>
</feature>
<feature type="transmembrane region" description="Helical" evidence="1">
    <location>
        <begin position="310"/>
        <end position="330"/>
    </location>
</feature>
<keyword evidence="1" id="KW-0472">Membrane</keyword>
<feature type="transmembrane region" description="Helical" evidence="1">
    <location>
        <begin position="96"/>
        <end position="120"/>
    </location>
</feature>
<feature type="transmembrane region" description="Helical" evidence="1">
    <location>
        <begin position="399"/>
        <end position="419"/>
    </location>
</feature>